<dbReference type="EMBL" id="KQ086015">
    <property type="protein sequence ID" value="KLO10859.1"/>
    <property type="molecule type" value="Genomic_DNA"/>
</dbReference>
<dbReference type="Proteomes" id="UP000053477">
    <property type="component" value="Unassembled WGS sequence"/>
</dbReference>
<gene>
    <name evidence="3" type="ORF">SCHPADRAFT_499157</name>
</gene>
<evidence type="ECO:0000313" key="4">
    <source>
        <dbReference type="Proteomes" id="UP000053477"/>
    </source>
</evidence>
<feature type="domain" description="Ubiquitin-like" evidence="2">
    <location>
        <begin position="103"/>
        <end position="183"/>
    </location>
</feature>
<reference evidence="3 4" key="1">
    <citation type="submission" date="2015-04" db="EMBL/GenBank/DDBJ databases">
        <title>Complete genome sequence of Schizopora paradoxa KUC8140, a cosmopolitan wood degrader in East Asia.</title>
        <authorList>
            <consortium name="DOE Joint Genome Institute"/>
            <person name="Min B."/>
            <person name="Park H."/>
            <person name="Jang Y."/>
            <person name="Kim J.-J."/>
            <person name="Kim K.H."/>
            <person name="Pangilinan J."/>
            <person name="Lipzen A."/>
            <person name="Riley R."/>
            <person name="Grigoriev I.V."/>
            <person name="Spatafora J.W."/>
            <person name="Choi I.-G."/>
        </authorList>
    </citation>
    <scope>NUCLEOTIDE SEQUENCE [LARGE SCALE GENOMIC DNA]</scope>
    <source>
        <strain evidence="3 4">KUC8140</strain>
    </source>
</reference>
<dbReference type="InterPro" id="IPR054464">
    <property type="entry name" value="ULD_fung"/>
</dbReference>
<name>A0A0H2RG82_9AGAM</name>
<feature type="compositionally biased region" description="Acidic residues" evidence="1">
    <location>
        <begin position="254"/>
        <end position="274"/>
    </location>
</feature>
<protein>
    <recommendedName>
        <fullName evidence="2">Ubiquitin-like domain-containing protein</fullName>
    </recommendedName>
</protein>
<dbReference type="InParanoid" id="A0A0H2RG82"/>
<proteinExistence type="predicted"/>
<organism evidence="3 4">
    <name type="scientific">Schizopora paradoxa</name>
    <dbReference type="NCBI Taxonomy" id="27342"/>
    <lineage>
        <taxon>Eukaryota</taxon>
        <taxon>Fungi</taxon>
        <taxon>Dikarya</taxon>
        <taxon>Basidiomycota</taxon>
        <taxon>Agaricomycotina</taxon>
        <taxon>Agaricomycetes</taxon>
        <taxon>Hymenochaetales</taxon>
        <taxon>Schizoporaceae</taxon>
        <taxon>Schizopora</taxon>
    </lineage>
</organism>
<keyword evidence="4" id="KW-1185">Reference proteome</keyword>
<evidence type="ECO:0000313" key="3">
    <source>
        <dbReference type="EMBL" id="KLO10859.1"/>
    </source>
</evidence>
<evidence type="ECO:0000259" key="2">
    <source>
        <dbReference type="Pfam" id="PF22893"/>
    </source>
</evidence>
<dbReference type="OrthoDB" id="2639018at2759"/>
<evidence type="ECO:0000256" key="1">
    <source>
        <dbReference type="SAM" id="MobiDB-lite"/>
    </source>
</evidence>
<feature type="region of interest" description="Disordered" evidence="1">
    <location>
        <begin position="254"/>
        <end position="302"/>
    </location>
</feature>
<accession>A0A0H2RG82</accession>
<dbReference type="AlphaFoldDB" id="A0A0H2RG82"/>
<dbReference type="Pfam" id="PF22893">
    <property type="entry name" value="ULD_2"/>
    <property type="match status" value="1"/>
</dbReference>
<sequence length="302" mass="34290">MGPHLDKLMRQLTAVRGSLMASYTKVKSIIGSSSVTNELRELEKEIDDFLSCYSLSATMNMENTLSALDSFFRGTDANANMFLRIARSNLESLVLHSPVELGVEFLDPRGRKTRVSMAFLNTHQQFKRYLDVYYDVGSTSPIRGAAYVESGRYTLTCSGNEVNDRNWTSLLETQEPLEMFLIFKESQFQGNTGDGRCPRCNTLLSRPNKLECWHCDLDCSELESSNQWSLPPSWDFASQVEDATYFSKFMTVDDDSDVDDDDDDEDDDDDDDDGMTQFVRVRGYRPKGRPGDPVTLKKLTRT</sequence>